<gene>
    <name evidence="1" type="ORF">AGLY_008779</name>
</gene>
<evidence type="ECO:0000313" key="1">
    <source>
        <dbReference type="EMBL" id="KAE9534043.1"/>
    </source>
</evidence>
<accession>A0A6G0TJK2</accession>
<keyword evidence="2" id="KW-1185">Reference proteome</keyword>
<dbReference type="PANTHER" id="PTHR47027">
    <property type="entry name" value="REVERSE TRANSCRIPTASE DOMAIN-CONTAINING PROTEIN"/>
    <property type="match status" value="1"/>
</dbReference>
<sequence>MLKKARIQAANKCYFGLTKLLKSRVISKNLKSQIYQTLIKPVVTYGSETWTMRKKDKNFLLVFKSKVLRKIYGPCIDEHTGEWRILKNKELQDLYQKPSIKEDITKRRLKWTGHSWRKTGSLIKIVQENAPKGKRPLGRPRLRWEDRIKEDIEKVKPGLDWKELALDRETWRQICWTTWS</sequence>
<reference evidence="1 2" key="1">
    <citation type="submission" date="2019-08" db="EMBL/GenBank/DDBJ databases">
        <title>The genome of the soybean aphid Biotype 1, its phylome, world population structure and adaptation to the North American continent.</title>
        <authorList>
            <person name="Giordano R."/>
            <person name="Donthu R.K."/>
            <person name="Hernandez A.G."/>
            <person name="Wright C.L."/>
            <person name="Zimin A.V."/>
        </authorList>
    </citation>
    <scope>NUCLEOTIDE SEQUENCE [LARGE SCALE GENOMIC DNA]</scope>
    <source>
        <tissue evidence="1">Whole aphids</tissue>
    </source>
</reference>
<dbReference type="OrthoDB" id="6616025at2759"/>
<evidence type="ECO:0000313" key="2">
    <source>
        <dbReference type="Proteomes" id="UP000475862"/>
    </source>
</evidence>
<dbReference type="AlphaFoldDB" id="A0A6G0TJK2"/>
<dbReference type="PANTHER" id="PTHR47027:SF25">
    <property type="entry name" value="REVERSE TRANSCRIPTASE DOMAIN-CONTAINING PROTEIN"/>
    <property type="match status" value="1"/>
</dbReference>
<proteinExistence type="predicted"/>
<name>A0A6G0TJK2_APHGL</name>
<dbReference type="Proteomes" id="UP000475862">
    <property type="component" value="Unassembled WGS sequence"/>
</dbReference>
<protein>
    <submittedName>
        <fullName evidence="1">Uncharacterized protein</fullName>
    </submittedName>
</protein>
<dbReference type="EMBL" id="VYZN01000030">
    <property type="protein sequence ID" value="KAE9534043.1"/>
    <property type="molecule type" value="Genomic_DNA"/>
</dbReference>
<organism evidence="1 2">
    <name type="scientific">Aphis glycines</name>
    <name type="common">Soybean aphid</name>
    <dbReference type="NCBI Taxonomy" id="307491"/>
    <lineage>
        <taxon>Eukaryota</taxon>
        <taxon>Metazoa</taxon>
        <taxon>Ecdysozoa</taxon>
        <taxon>Arthropoda</taxon>
        <taxon>Hexapoda</taxon>
        <taxon>Insecta</taxon>
        <taxon>Pterygota</taxon>
        <taxon>Neoptera</taxon>
        <taxon>Paraneoptera</taxon>
        <taxon>Hemiptera</taxon>
        <taxon>Sternorrhyncha</taxon>
        <taxon>Aphidomorpha</taxon>
        <taxon>Aphidoidea</taxon>
        <taxon>Aphididae</taxon>
        <taxon>Aphidini</taxon>
        <taxon>Aphis</taxon>
        <taxon>Aphis</taxon>
    </lineage>
</organism>
<comment type="caution">
    <text evidence="1">The sequence shown here is derived from an EMBL/GenBank/DDBJ whole genome shotgun (WGS) entry which is preliminary data.</text>
</comment>